<gene>
    <name evidence="2" type="ORF">WMSIL1_LOCUS677</name>
</gene>
<organism evidence="2 3">
    <name type="scientific">Hymenolepis diminuta</name>
    <name type="common">Rat tapeworm</name>
    <dbReference type="NCBI Taxonomy" id="6216"/>
    <lineage>
        <taxon>Eukaryota</taxon>
        <taxon>Metazoa</taxon>
        <taxon>Spiralia</taxon>
        <taxon>Lophotrochozoa</taxon>
        <taxon>Platyhelminthes</taxon>
        <taxon>Cestoda</taxon>
        <taxon>Eucestoda</taxon>
        <taxon>Cyclophyllidea</taxon>
        <taxon>Hymenolepididae</taxon>
        <taxon>Hymenolepis</taxon>
    </lineage>
</organism>
<evidence type="ECO:0000313" key="3">
    <source>
        <dbReference type="Proteomes" id="UP000321570"/>
    </source>
</evidence>
<accession>A0A564XYG5</accession>
<keyword evidence="1" id="KW-1133">Transmembrane helix</keyword>
<keyword evidence="1" id="KW-0472">Membrane</keyword>
<name>A0A564XYG5_HYMDI</name>
<evidence type="ECO:0000256" key="1">
    <source>
        <dbReference type="SAM" id="Phobius"/>
    </source>
</evidence>
<evidence type="ECO:0000313" key="2">
    <source>
        <dbReference type="EMBL" id="VUZ39394.1"/>
    </source>
</evidence>
<dbReference type="AlphaFoldDB" id="A0A564XYG5"/>
<feature type="transmembrane region" description="Helical" evidence="1">
    <location>
        <begin position="33"/>
        <end position="52"/>
    </location>
</feature>
<keyword evidence="3" id="KW-1185">Reference proteome</keyword>
<proteinExistence type="predicted"/>
<protein>
    <submittedName>
        <fullName evidence="2">Uncharacterized protein</fullName>
    </submittedName>
</protein>
<keyword evidence="1" id="KW-0812">Transmembrane</keyword>
<sequence>MACYLVNEELAIELSRWRPHTNSTIDNMENIRFDLLIVTLSLVFGTGIVRFVDNN</sequence>
<dbReference type="EMBL" id="CABIJS010000014">
    <property type="protein sequence ID" value="VUZ39394.1"/>
    <property type="molecule type" value="Genomic_DNA"/>
</dbReference>
<reference evidence="2 3" key="1">
    <citation type="submission" date="2019-07" db="EMBL/GenBank/DDBJ databases">
        <authorList>
            <person name="Jastrzebski P J."/>
            <person name="Paukszto L."/>
            <person name="Jastrzebski P J."/>
        </authorList>
    </citation>
    <scope>NUCLEOTIDE SEQUENCE [LARGE SCALE GENOMIC DNA]</scope>
    <source>
        <strain evidence="2 3">WMS-il1</strain>
    </source>
</reference>
<dbReference type="Proteomes" id="UP000321570">
    <property type="component" value="Unassembled WGS sequence"/>
</dbReference>